<comment type="caution">
    <text evidence="2">The sequence shown here is derived from an EMBL/GenBank/DDBJ whole genome shotgun (WGS) entry which is preliminary data.</text>
</comment>
<dbReference type="EMBL" id="JAULJE010000006">
    <property type="protein sequence ID" value="KAK1341939.1"/>
    <property type="molecule type" value="Genomic_DNA"/>
</dbReference>
<protein>
    <submittedName>
        <fullName evidence="2">Uncharacterized protein</fullName>
    </submittedName>
</protein>
<reference evidence="2" key="1">
    <citation type="submission" date="2023-06" db="EMBL/GenBank/DDBJ databases">
        <title>Reference genome for the Northern bat (Eptesicus nilssonii), a most northern bat species.</title>
        <authorList>
            <person name="Laine V.N."/>
            <person name="Pulliainen A.T."/>
            <person name="Lilley T.M."/>
        </authorList>
    </citation>
    <scope>NUCLEOTIDE SEQUENCE</scope>
    <source>
        <strain evidence="2">BLF_Eptnil</strain>
        <tissue evidence="2">Kidney</tissue>
    </source>
</reference>
<accession>A0AA40LSE2</accession>
<feature type="region of interest" description="Disordered" evidence="1">
    <location>
        <begin position="1"/>
        <end position="93"/>
    </location>
</feature>
<name>A0AA40LSE2_CNENI</name>
<sequence length="93" mass="9961">MQRCRTGSASKYETHSKVCASTAASCPRDPRPGKVRRGGQRAPLPALAWPGPGPCAGVRARTPARARPAPEAAERWPGPPRRVPGPRRRGSQM</sequence>
<feature type="compositionally biased region" description="Low complexity" evidence="1">
    <location>
        <begin position="42"/>
        <end position="71"/>
    </location>
</feature>
<dbReference type="AlphaFoldDB" id="A0AA40LSE2"/>
<organism evidence="2 3">
    <name type="scientific">Cnephaeus nilssonii</name>
    <name type="common">Northern bat</name>
    <name type="synonym">Eptesicus nilssonii</name>
    <dbReference type="NCBI Taxonomy" id="3371016"/>
    <lineage>
        <taxon>Eukaryota</taxon>
        <taxon>Metazoa</taxon>
        <taxon>Chordata</taxon>
        <taxon>Craniata</taxon>
        <taxon>Vertebrata</taxon>
        <taxon>Euteleostomi</taxon>
        <taxon>Mammalia</taxon>
        <taxon>Eutheria</taxon>
        <taxon>Laurasiatheria</taxon>
        <taxon>Chiroptera</taxon>
        <taxon>Yangochiroptera</taxon>
        <taxon>Vespertilionidae</taxon>
        <taxon>Cnephaeus</taxon>
    </lineage>
</organism>
<proteinExistence type="predicted"/>
<feature type="compositionally biased region" description="Polar residues" evidence="1">
    <location>
        <begin position="1"/>
        <end position="11"/>
    </location>
</feature>
<feature type="compositionally biased region" description="Basic residues" evidence="1">
    <location>
        <begin position="84"/>
        <end position="93"/>
    </location>
</feature>
<evidence type="ECO:0000313" key="2">
    <source>
        <dbReference type="EMBL" id="KAK1341939.1"/>
    </source>
</evidence>
<evidence type="ECO:0000256" key="1">
    <source>
        <dbReference type="SAM" id="MobiDB-lite"/>
    </source>
</evidence>
<evidence type="ECO:0000313" key="3">
    <source>
        <dbReference type="Proteomes" id="UP001177744"/>
    </source>
</evidence>
<dbReference type="Proteomes" id="UP001177744">
    <property type="component" value="Unassembled WGS sequence"/>
</dbReference>
<gene>
    <name evidence="2" type="ORF">QTO34_016690</name>
</gene>
<keyword evidence="3" id="KW-1185">Reference proteome</keyword>